<evidence type="ECO:0008006" key="4">
    <source>
        <dbReference type="Google" id="ProtNLM"/>
    </source>
</evidence>
<evidence type="ECO:0000313" key="2">
    <source>
        <dbReference type="EMBL" id="NYH87473.1"/>
    </source>
</evidence>
<dbReference type="RefSeq" id="WP_179785535.1">
    <property type="nucleotide sequence ID" value="NZ_BAAARR010000012.1"/>
</dbReference>
<dbReference type="AlphaFoldDB" id="A0A852Z523"/>
<dbReference type="Proteomes" id="UP000579605">
    <property type="component" value="Unassembled WGS sequence"/>
</dbReference>
<evidence type="ECO:0000256" key="1">
    <source>
        <dbReference type="SAM" id="MobiDB-lite"/>
    </source>
</evidence>
<name>A0A852Z523_9ACTN</name>
<evidence type="ECO:0000313" key="3">
    <source>
        <dbReference type="Proteomes" id="UP000579605"/>
    </source>
</evidence>
<organism evidence="2 3">
    <name type="scientific">Actinopolymorpha rutila</name>
    <dbReference type="NCBI Taxonomy" id="446787"/>
    <lineage>
        <taxon>Bacteria</taxon>
        <taxon>Bacillati</taxon>
        <taxon>Actinomycetota</taxon>
        <taxon>Actinomycetes</taxon>
        <taxon>Propionibacteriales</taxon>
        <taxon>Actinopolymorphaceae</taxon>
        <taxon>Actinopolymorpha</taxon>
    </lineage>
</organism>
<keyword evidence="3" id="KW-1185">Reference proteome</keyword>
<accession>A0A852Z523</accession>
<reference evidence="2 3" key="1">
    <citation type="submission" date="2020-07" db="EMBL/GenBank/DDBJ databases">
        <title>Sequencing the genomes of 1000 actinobacteria strains.</title>
        <authorList>
            <person name="Klenk H.-P."/>
        </authorList>
    </citation>
    <scope>NUCLEOTIDE SEQUENCE [LARGE SCALE GENOMIC DNA]</scope>
    <source>
        <strain evidence="2 3">DSM 18448</strain>
    </source>
</reference>
<protein>
    <recommendedName>
        <fullName evidence="4">Asp23 family, cell envelope-related function</fullName>
    </recommendedName>
</protein>
<dbReference type="EMBL" id="JACBZH010000001">
    <property type="protein sequence ID" value="NYH87473.1"/>
    <property type="molecule type" value="Genomic_DNA"/>
</dbReference>
<feature type="region of interest" description="Disordered" evidence="1">
    <location>
        <begin position="1"/>
        <end position="21"/>
    </location>
</feature>
<gene>
    <name evidence="2" type="ORF">F4554_000111</name>
</gene>
<proteinExistence type="predicted"/>
<sequence length="192" mass="21101">MAIDHPNGNPLPPPDQDRREEVLPCGRDVGTVYDHLTRGGGLDDHELSCPHCRGAAAEFAPVLQATELLRDEPAEPPPGFVESIMARIHATRSRGWRLPLPAEHPLHLAITEHAAATVLAAAASEVAGVTVDRCHFPEHGDPTRLQINLTLRQRTPVSLIVERVRKAVRTAARRQLGLELRTIDVRVDDIHL</sequence>
<comment type="caution">
    <text evidence="2">The sequence shown here is derived from an EMBL/GenBank/DDBJ whole genome shotgun (WGS) entry which is preliminary data.</text>
</comment>